<proteinExistence type="predicted"/>
<protein>
    <submittedName>
        <fullName evidence="1">Uncharacterized protein</fullName>
    </submittedName>
</protein>
<reference evidence="1 2" key="1">
    <citation type="journal article" date="2018" name="Mol. Plant">
        <title>The genome of Artemisia annua provides insight into the evolution of Asteraceae family and artemisinin biosynthesis.</title>
        <authorList>
            <person name="Shen Q."/>
            <person name="Zhang L."/>
            <person name="Liao Z."/>
            <person name="Wang S."/>
            <person name="Yan T."/>
            <person name="Shi P."/>
            <person name="Liu M."/>
            <person name="Fu X."/>
            <person name="Pan Q."/>
            <person name="Wang Y."/>
            <person name="Lv Z."/>
            <person name="Lu X."/>
            <person name="Zhang F."/>
            <person name="Jiang W."/>
            <person name="Ma Y."/>
            <person name="Chen M."/>
            <person name="Hao X."/>
            <person name="Li L."/>
            <person name="Tang Y."/>
            <person name="Lv G."/>
            <person name="Zhou Y."/>
            <person name="Sun X."/>
            <person name="Brodelius P.E."/>
            <person name="Rose J.K.C."/>
            <person name="Tang K."/>
        </authorList>
    </citation>
    <scope>NUCLEOTIDE SEQUENCE [LARGE SCALE GENOMIC DNA]</scope>
    <source>
        <strain evidence="2">cv. Huhao1</strain>
        <tissue evidence="1">Leaf</tissue>
    </source>
</reference>
<name>A0A2U1NYE4_ARTAN</name>
<evidence type="ECO:0000313" key="1">
    <source>
        <dbReference type="EMBL" id="PWA78477.1"/>
    </source>
</evidence>
<evidence type="ECO:0000313" key="2">
    <source>
        <dbReference type="Proteomes" id="UP000245207"/>
    </source>
</evidence>
<organism evidence="1 2">
    <name type="scientific">Artemisia annua</name>
    <name type="common">Sweet wormwood</name>
    <dbReference type="NCBI Taxonomy" id="35608"/>
    <lineage>
        <taxon>Eukaryota</taxon>
        <taxon>Viridiplantae</taxon>
        <taxon>Streptophyta</taxon>
        <taxon>Embryophyta</taxon>
        <taxon>Tracheophyta</taxon>
        <taxon>Spermatophyta</taxon>
        <taxon>Magnoliopsida</taxon>
        <taxon>eudicotyledons</taxon>
        <taxon>Gunneridae</taxon>
        <taxon>Pentapetalae</taxon>
        <taxon>asterids</taxon>
        <taxon>campanulids</taxon>
        <taxon>Asterales</taxon>
        <taxon>Asteraceae</taxon>
        <taxon>Asteroideae</taxon>
        <taxon>Anthemideae</taxon>
        <taxon>Artemisiinae</taxon>
        <taxon>Artemisia</taxon>
    </lineage>
</organism>
<dbReference type="STRING" id="35608.A0A2U1NYE4"/>
<sequence length="145" mass="16298">MGKRDMLAVGVTENDMTKDAASKFKNPILKKLDYSNDGGFDCFKYPSRKISPRKHRAAQLSWLPGPWPQTGRLFWLGKYTTGPLLSLSEVLARKEAFVNSLQLITVAIEVNRRGTVVTIHQFRMCNKARGVCTRIPSILGAKAFR</sequence>
<dbReference type="Proteomes" id="UP000245207">
    <property type="component" value="Unassembled WGS sequence"/>
</dbReference>
<gene>
    <name evidence="1" type="ORF">CTI12_AA214720</name>
</gene>
<comment type="caution">
    <text evidence="1">The sequence shown here is derived from an EMBL/GenBank/DDBJ whole genome shotgun (WGS) entry which is preliminary data.</text>
</comment>
<keyword evidence="2" id="KW-1185">Reference proteome</keyword>
<dbReference type="AlphaFoldDB" id="A0A2U1NYE4"/>
<dbReference type="EMBL" id="PKPP01001985">
    <property type="protein sequence ID" value="PWA78477.1"/>
    <property type="molecule type" value="Genomic_DNA"/>
</dbReference>
<accession>A0A2U1NYE4</accession>
<dbReference type="OrthoDB" id="412814at2759"/>